<reference evidence="11" key="1">
    <citation type="submission" date="2017-11" db="EMBL/GenBank/DDBJ databases">
        <authorList>
            <person name="Chan K.G."/>
            <person name="Lee L.S."/>
        </authorList>
    </citation>
    <scope>NUCLEOTIDE SEQUENCE [LARGE SCALE GENOMIC DNA]</scope>
    <source>
        <strain evidence="11">DSM 100970</strain>
    </source>
</reference>
<dbReference type="GO" id="GO:0005886">
    <property type="term" value="C:plasma membrane"/>
    <property type="evidence" value="ECO:0007669"/>
    <property type="project" value="UniProtKB-SubCell"/>
</dbReference>
<keyword evidence="8 9" id="KW-0472">Membrane</keyword>
<keyword evidence="6" id="KW-0029">Amino-acid transport</keyword>
<feature type="transmembrane region" description="Helical" evidence="9">
    <location>
        <begin position="365"/>
        <end position="385"/>
    </location>
</feature>
<keyword evidence="7 9" id="KW-1133">Transmembrane helix</keyword>
<keyword evidence="4" id="KW-0997">Cell inner membrane</keyword>
<dbReference type="AlphaFoldDB" id="A0A2I7N976"/>
<evidence type="ECO:0000256" key="3">
    <source>
        <dbReference type="ARBA" id="ARBA00022475"/>
    </source>
</evidence>
<organism evidence="10 11">
    <name type="scientific">Aquella oligotrophica</name>
    <dbReference type="NCBI Taxonomy" id="2067065"/>
    <lineage>
        <taxon>Bacteria</taxon>
        <taxon>Pseudomonadati</taxon>
        <taxon>Pseudomonadota</taxon>
        <taxon>Betaproteobacteria</taxon>
        <taxon>Neisseriales</taxon>
        <taxon>Neisseriaceae</taxon>
        <taxon>Aquella</taxon>
    </lineage>
</organism>
<feature type="transmembrane region" description="Helical" evidence="9">
    <location>
        <begin position="221"/>
        <end position="243"/>
    </location>
</feature>
<evidence type="ECO:0000256" key="2">
    <source>
        <dbReference type="ARBA" id="ARBA00022448"/>
    </source>
</evidence>
<keyword evidence="5 9" id="KW-0812">Transmembrane</keyword>
<evidence type="ECO:0000313" key="10">
    <source>
        <dbReference type="EMBL" id="AUR53002.1"/>
    </source>
</evidence>
<evidence type="ECO:0000256" key="4">
    <source>
        <dbReference type="ARBA" id="ARBA00022519"/>
    </source>
</evidence>
<feature type="transmembrane region" description="Helical" evidence="9">
    <location>
        <begin position="341"/>
        <end position="358"/>
    </location>
</feature>
<dbReference type="EMBL" id="CP024847">
    <property type="protein sequence ID" value="AUR53002.1"/>
    <property type="molecule type" value="Genomic_DNA"/>
</dbReference>
<name>A0A2I7N976_9NEIS</name>
<dbReference type="Gene3D" id="1.20.1740.10">
    <property type="entry name" value="Amino acid/polyamine transporter I"/>
    <property type="match status" value="1"/>
</dbReference>
<feature type="transmembrane region" description="Helical" evidence="9">
    <location>
        <begin position="309"/>
        <end position="329"/>
    </location>
</feature>
<dbReference type="Proteomes" id="UP000236655">
    <property type="component" value="Chromosome"/>
</dbReference>
<evidence type="ECO:0000256" key="1">
    <source>
        <dbReference type="ARBA" id="ARBA00004429"/>
    </source>
</evidence>
<accession>A0A2I7N976</accession>
<dbReference type="RefSeq" id="WP_102952288.1">
    <property type="nucleotide sequence ID" value="NZ_CP024847.1"/>
</dbReference>
<evidence type="ECO:0000256" key="9">
    <source>
        <dbReference type="SAM" id="Phobius"/>
    </source>
</evidence>
<dbReference type="InterPro" id="IPR013059">
    <property type="entry name" value="Trp_tyr_transpt"/>
</dbReference>
<evidence type="ECO:0000313" key="11">
    <source>
        <dbReference type="Proteomes" id="UP000236655"/>
    </source>
</evidence>
<protein>
    <recommendedName>
        <fullName evidence="12">Amino acid permease</fullName>
    </recommendedName>
</protein>
<evidence type="ECO:0000256" key="8">
    <source>
        <dbReference type="ARBA" id="ARBA00023136"/>
    </source>
</evidence>
<keyword evidence="11" id="KW-1185">Reference proteome</keyword>
<sequence>MGDFKRLLLSSFMVAGAAIGSGVLALPILASGPGIVNTFIFISITFIVAFLMAGVSIDVYASYDNHNVNAATLAVDYFGKKGYWLTAILNVLSMGSLAAAYVNAGGDLLVKTVLPIFNIHIPSQIGMIIFFLVFMPAFVIGLGFISRLNGVIFTIKFTLLIGGIILGLHLVNPQIFEFIPSGVKYLGAGASTMFCIWMMHMVLPLVLKINHWNPAKAKKAVLVGMIIPALAYVGWMMLIFSLVPRAKFVDLATIGDIMHFALTKPGVPSIISTMVGGFAAITVLTAFLSIGFALVAFVIDALKWKETAITRFGATLMAFLIPVIIALLFPKAFVVIYQQSNMFQIGAALIPVAASIIYKKKLKKAIIMEIIMLLIGFALITAQVLDDLSIFPSYGGSHVVAVA</sequence>
<dbReference type="GO" id="GO:0003333">
    <property type="term" value="P:amino acid transmembrane transport"/>
    <property type="evidence" value="ECO:0007669"/>
    <property type="project" value="InterPro"/>
</dbReference>
<dbReference type="PANTHER" id="PTHR46997">
    <property type="entry name" value="LOW AFFINITY TRYPTOPHAN PERMEASE-RELATED"/>
    <property type="match status" value="1"/>
</dbReference>
<dbReference type="OrthoDB" id="18749at2"/>
<evidence type="ECO:0000256" key="7">
    <source>
        <dbReference type="ARBA" id="ARBA00022989"/>
    </source>
</evidence>
<dbReference type="PANTHER" id="PTHR46997:SF2">
    <property type="entry name" value="TYROSINE-SPECIFIC TRANSPORT SYSTEM"/>
    <property type="match status" value="1"/>
</dbReference>
<feature type="transmembrane region" description="Helical" evidence="9">
    <location>
        <begin position="270"/>
        <end position="297"/>
    </location>
</feature>
<evidence type="ECO:0000256" key="5">
    <source>
        <dbReference type="ARBA" id="ARBA00022692"/>
    </source>
</evidence>
<gene>
    <name evidence="10" type="ORF">CUN60_12105</name>
</gene>
<keyword evidence="3" id="KW-1003">Cell membrane</keyword>
<evidence type="ECO:0000256" key="6">
    <source>
        <dbReference type="ARBA" id="ARBA00022970"/>
    </source>
</evidence>
<feature type="transmembrane region" description="Helical" evidence="9">
    <location>
        <begin position="35"/>
        <end position="61"/>
    </location>
</feature>
<dbReference type="Pfam" id="PF03222">
    <property type="entry name" value="Trp_Tyr_perm"/>
    <property type="match status" value="1"/>
</dbReference>
<proteinExistence type="predicted"/>
<dbReference type="KEGG" id="nba:CUN60_12105"/>
<keyword evidence="2" id="KW-0813">Transport</keyword>
<dbReference type="InterPro" id="IPR018227">
    <property type="entry name" value="Amino_acid_transport_2"/>
</dbReference>
<feature type="transmembrane region" description="Helical" evidence="9">
    <location>
        <begin position="124"/>
        <end position="145"/>
    </location>
</feature>
<dbReference type="GO" id="GO:0015173">
    <property type="term" value="F:aromatic amino acid transmembrane transporter activity"/>
    <property type="evidence" value="ECO:0007669"/>
    <property type="project" value="InterPro"/>
</dbReference>
<comment type="subcellular location">
    <subcellularLocation>
        <location evidence="1">Cell inner membrane</location>
        <topology evidence="1">Multi-pass membrane protein</topology>
    </subcellularLocation>
</comment>
<feature type="transmembrane region" description="Helical" evidence="9">
    <location>
        <begin position="157"/>
        <end position="176"/>
    </location>
</feature>
<feature type="transmembrane region" description="Helical" evidence="9">
    <location>
        <begin position="188"/>
        <end position="209"/>
    </location>
</feature>
<feature type="transmembrane region" description="Helical" evidence="9">
    <location>
        <begin position="82"/>
        <end position="104"/>
    </location>
</feature>
<evidence type="ECO:0008006" key="12">
    <source>
        <dbReference type="Google" id="ProtNLM"/>
    </source>
</evidence>